<dbReference type="InterPro" id="IPR005754">
    <property type="entry name" value="Sortase"/>
</dbReference>
<reference evidence="3 4" key="1">
    <citation type="submission" date="2024-03" db="EMBL/GenBank/DDBJ databases">
        <title>Human intestinal bacterial collection.</title>
        <authorList>
            <person name="Pauvert C."/>
            <person name="Hitch T.C.A."/>
            <person name="Clavel T."/>
        </authorList>
    </citation>
    <scope>NUCLEOTIDE SEQUENCE [LARGE SCALE GENOMIC DNA]</scope>
    <source>
        <strain evidence="3 4">CLA-AA-H95</strain>
    </source>
</reference>
<evidence type="ECO:0000256" key="2">
    <source>
        <dbReference type="SAM" id="Phobius"/>
    </source>
</evidence>
<protein>
    <submittedName>
        <fullName evidence="3">Class C sortase</fullName>
    </submittedName>
</protein>
<name>A0ABV1APR9_9FIRM</name>
<dbReference type="CDD" id="cd05827">
    <property type="entry name" value="Sortase_C"/>
    <property type="match status" value="1"/>
</dbReference>
<keyword evidence="4" id="KW-1185">Reference proteome</keyword>
<comment type="caution">
    <text evidence="3">The sequence shown here is derived from an EMBL/GenBank/DDBJ whole genome shotgun (WGS) entry which is preliminary data.</text>
</comment>
<accession>A0ABV1APR9</accession>
<proteinExistence type="predicted"/>
<gene>
    <name evidence="3" type="ORF">WMO75_18030</name>
</gene>
<dbReference type="InterPro" id="IPR042002">
    <property type="entry name" value="Sortase_C"/>
</dbReference>
<dbReference type="EMBL" id="JBBMEI010000108">
    <property type="protein sequence ID" value="MEQ2360188.1"/>
    <property type="molecule type" value="Genomic_DNA"/>
</dbReference>
<evidence type="ECO:0000313" key="3">
    <source>
        <dbReference type="EMBL" id="MEQ2360188.1"/>
    </source>
</evidence>
<dbReference type="InterPro" id="IPR023365">
    <property type="entry name" value="Sortase_dom-sf"/>
</dbReference>
<keyword evidence="2" id="KW-1133">Transmembrane helix</keyword>
<dbReference type="NCBIfam" id="NF033745">
    <property type="entry name" value="class_C_sortase"/>
    <property type="match status" value="1"/>
</dbReference>
<dbReference type="SUPFAM" id="SSF63817">
    <property type="entry name" value="Sortase"/>
    <property type="match status" value="1"/>
</dbReference>
<dbReference type="Proteomes" id="UP001446032">
    <property type="component" value="Unassembled WGS sequence"/>
</dbReference>
<dbReference type="NCBIfam" id="TIGR01076">
    <property type="entry name" value="sortase_fam"/>
    <property type="match status" value="1"/>
</dbReference>
<evidence type="ECO:0000313" key="4">
    <source>
        <dbReference type="Proteomes" id="UP001446032"/>
    </source>
</evidence>
<keyword evidence="2" id="KW-0472">Membrane</keyword>
<evidence type="ECO:0000256" key="1">
    <source>
        <dbReference type="ARBA" id="ARBA00022801"/>
    </source>
</evidence>
<feature type="transmembrane region" description="Helical" evidence="2">
    <location>
        <begin position="258"/>
        <end position="279"/>
    </location>
</feature>
<sequence length="284" mass="32760">MKTRKKRPLLVPGFLIGTGILLMAYPFVSNSLYEHRQEEVIYEYQKETDKMDTTQIHQMLKEAEEYNVKLKNREAVLTDPFDPDLAVDGTEEKQYEHLLDLESDGIMGYIEIPEINVFLPVYHGTSQEVLRKGVGHLENTSLPVGGKDTHCVLSAHTGLSDKKLFTDLVLLKKGDLFYIQVLDRHLAYEVDQIRVVRPEDTSLLRIIPEKDLVTLVTCTPYGINSHRLLVRGHRVTEQKNPQKAARKKQTASLWMRQYVLSILIGMAFLMVFLTGLFLYRRRKM</sequence>
<organism evidence="3 4">
    <name type="scientific">Blautia intestinihominis</name>
    <dbReference type="NCBI Taxonomy" id="3133152"/>
    <lineage>
        <taxon>Bacteria</taxon>
        <taxon>Bacillati</taxon>
        <taxon>Bacillota</taxon>
        <taxon>Clostridia</taxon>
        <taxon>Lachnospirales</taxon>
        <taxon>Lachnospiraceae</taxon>
        <taxon>Blautia</taxon>
    </lineage>
</organism>
<dbReference type="Gene3D" id="2.40.260.10">
    <property type="entry name" value="Sortase"/>
    <property type="match status" value="1"/>
</dbReference>
<dbReference type="RefSeq" id="WP_349078663.1">
    <property type="nucleotide sequence ID" value="NZ_JBBMEI010000108.1"/>
</dbReference>
<dbReference type="Pfam" id="PF04203">
    <property type="entry name" value="Sortase"/>
    <property type="match status" value="1"/>
</dbReference>
<keyword evidence="1" id="KW-0378">Hydrolase</keyword>
<keyword evidence="2" id="KW-0812">Transmembrane</keyword>